<evidence type="ECO:0000256" key="1">
    <source>
        <dbReference type="ARBA" id="ARBA00022801"/>
    </source>
</evidence>
<keyword evidence="1" id="KW-0378">Hydrolase</keyword>
<dbReference type="GO" id="GO:0016787">
    <property type="term" value="F:hydrolase activity"/>
    <property type="evidence" value="ECO:0007669"/>
    <property type="project" value="UniProtKB-KW"/>
</dbReference>
<evidence type="ECO:0000313" key="5">
    <source>
        <dbReference type="Proteomes" id="UP000321820"/>
    </source>
</evidence>
<reference evidence="4 5" key="1">
    <citation type="submission" date="2019-08" db="EMBL/GenBank/DDBJ databases">
        <title>Complete genome sequence of Terriglobus albidus strain ORNL.</title>
        <authorList>
            <person name="Podar M."/>
        </authorList>
    </citation>
    <scope>NUCLEOTIDE SEQUENCE [LARGE SCALE GENOMIC DNA]</scope>
    <source>
        <strain evidence="4 5">ORNL</strain>
    </source>
</reference>
<keyword evidence="5" id="KW-1185">Reference proteome</keyword>
<feature type="region of interest" description="Disordered" evidence="2">
    <location>
        <begin position="71"/>
        <end position="91"/>
    </location>
</feature>
<evidence type="ECO:0000313" key="4">
    <source>
        <dbReference type="EMBL" id="QEE26664.1"/>
    </source>
</evidence>
<dbReference type="PANTHER" id="PTHR43540:SF7">
    <property type="entry name" value="ISOCHORISMATASE FAMILY PROTEIN YECD"/>
    <property type="match status" value="1"/>
</dbReference>
<dbReference type="AlphaFoldDB" id="A0A5B9E522"/>
<dbReference type="EMBL" id="CP042806">
    <property type="protein sequence ID" value="QEE26664.1"/>
    <property type="molecule type" value="Genomic_DNA"/>
</dbReference>
<protein>
    <submittedName>
        <fullName evidence="4">Isochorismatase family protein</fullName>
    </submittedName>
</protein>
<dbReference type="PANTHER" id="PTHR43540">
    <property type="entry name" value="PEROXYUREIDOACRYLATE/UREIDOACRYLATE AMIDOHYDROLASE-RELATED"/>
    <property type="match status" value="1"/>
</dbReference>
<proteinExistence type="predicted"/>
<feature type="domain" description="Isochorismatase-like" evidence="3">
    <location>
        <begin position="11"/>
        <end position="184"/>
    </location>
</feature>
<sequence>MSSLALAPTKTALVIIDLQHGIVSRATKPYPPSQVVDNSRALAEALRAKGGTVVYVHVDFANYRAMVADEPARQPGAPPPPPEASEIVPSAGMQPGDLAITKYGWGAFAQTELEQQLRSRGIETVILTGIATNMGVESTLRHGTGLGFDFVTVEDACSTFTSEMHAFAFQFIFPRLSRVRTTAQILEALA</sequence>
<dbReference type="SUPFAM" id="SSF52499">
    <property type="entry name" value="Isochorismatase-like hydrolases"/>
    <property type="match status" value="1"/>
</dbReference>
<organism evidence="4 5">
    <name type="scientific">Terriglobus albidus</name>
    <dbReference type="NCBI Taxonomy" id="1592106"/>
    <lineage>
        <taxon>Bacteria</taxon>
        <taxon>Pseudomonadati</taxon>
        <taxon>Acidobacteriota</taxon>
        <taxon>Terriglobia</taxon>
        <taxon>Terriglobales</taxon>
        <taxon>Acidobacteriaceae</taxon>
        <taxon>Terriglobus</taxon>
    </lineage>
</organism>
<dbReference type="OrthoDB" id="9785724at2"/>
<dbReference type="Pfam" id="PF00857">
    <property type="entry name" value="Isochorismatase"/>
    <property type="match status" value="1"/>
</dbReference>
<dbReference type="InterPro" id="IPR036380">
    <property type="entry name" value="Isochorismatase-like_sf"/>
</dbReference>
<dbReference type="CDD" id="cd00431">
    <property type="entry name" value="cysteine_hydrolases"/>
    <property type="match status" value="1"/>
</dbReference>
<name>A0A5B9E522_9BACT</name>
<gene>
    <name evidence="4" type="ORF">FTW19_00765</name>
</gene>
<dbReference type="InterPro" id="IPR000868">
    <property type="entry name" value="Isochorismatase-like_dom"/>
</dbReference>
<dbReference type="RefSeq" id="WP_147645802.1">
    <property type="nucleotide sequence ID" value="NZ_CP042806.1"/>
</dbReference>
<dbReference type="Gene3D" id="3.40.50.850">
    <property type="entry name" value="Isochorismatase-like"/>
    <property type="match status" value="1"/>
</dbReference>
<accession>A0A5B9E522</accession>
<dbReference type="InterPro" id="IPR050272">
    <property type="entry name" value="Isochorismatase-like_hydrls"/>
</dbReference>
<evidence type="ECO:0000256" key="2">
    <source>
        <dbReference type="SAM" id="MobiDB-lite"/>
    </source>
</evidence>
<dbReference type="Proteomes" id="UP000321820">
    <property type="component" value="Chromosome"/>
</dbReference>
<evidence type="ECO:0000259" key="3">
    <source>
        <dbReference type="Pfam" id="PF00857"/>
    </source>
</evidence>
<dbReference type="KEGG" id="talb:FTW19_00765"/>